<gene>
    <name evidence="1" type="ORF">GJJ30_10660</name>
</gene>
<proteinExistence type="predicted"/>
<dbReference type="RefSeq" id="WP_154175141.1">
    <property type="nucleotide sequence ID" value="NZ_WJXZ01000006.1"/>
</dbReference>
<comment type="caution">
    <text evidence="1">The sequence shown here is derived from an EMBL/GenBank/DDBJ whole genome shotgun (WGS) entry which is preliminary data.</text>
</comment>
<dbReference type="AlphaFoldDB" id="A0A7K0EJX8"/>
<organism evidence="1 2">
    <name type="scientific">Larkinella terrae</name>
    <dbReference type="NCBI Taxonomy" id="2025311"/>
    <lineage>
        <taxon>Bacteria</taxon>
        <taxon>Pseudomonadati</taxon>
        <taxon>Bacteroidota</taxon>
        <taxon>Cytophagia</taxon>
        <taxon>Cytophagales</taxon>
        <taxon>Spirosomataceae</taxon>
        <taxon>Larkinella</taxon>
    </lineage>
</organism>
<sequence>MKMILSKVADWFWTLLNHRRLIKFYKAELMKPYEVRIQELQLRHDEMIIKHDSPILRIMAGGFIKAMKNLPAENYMVLTFDDGVGFYDVTVQRKMGETPLDQLTAAKKRIAELERQLKATEP</sequence>
<dbReference type="Proteomes" id="UP000441754">
    <property type="component" value="Unassembled WGS sequence"/>
</dbReference>
<keyword evidence="2" id="KW-1185">Reference proteome</keyword>
<evidence type="ECO:0000313" key="2">
    <source>
        <dbReference type="Proteomes" id="UP000441754"/>
    </source>
</evidence>
<dbReference type="EMBL" id="WJXZ01000006">
    <property type="protein sequence ID" value="MRS61748.1"/>
    <property type="molecule type" value="Genomic_DNA"/>
</dbReference>
<name>A0A7K0EJX8_9BACT</name>
<reference evidence="1 2" key="1">
    <citation type="journal article" date="2018" name="Antonie Van Leeuwenhoek">
        <title>Larkinella terrae sp. nov., isolated from soil on Jeju Island, South Korea.</title>
        <authorList>
            <person name="Ten L.N."/>
            <person name="Jeon J."/>
            <person name="Park S.J."/>
            <person name="Park S."/>
            <person name="Lee S.Y."/>
            <person name="Kim M.K."/>
            <person name="Jung H.Y."/>
        </authorList>
    </citation>
    <scope>NUCLEOTIDE SEQUENCE [LARGE SCALE GENOMIC DNA]</scope>
    <source>
        <strain evidence="1 2">KCTC 52001</strain>
    </source>
</reference>
<protein>
    <submittedName>
        <fullName evidence="1">Uncharacterized protein</fullName>
    </submittedName>
</protein>
<evidence type="ECO:0000313" key="1">
    <source>
        <dbReference type="EMBL" id="MRS61748.1"/>
    </source>
</evidence>
<accession>A0A7K0EJX8</accession>